<protein>
    <submittedName>
        <fullName evidence="2">Uncharacterized protein</fullName>
    </submittedName>
</protein>
<dbReference type="Proteomes" id="UP000219546">
    <property type="component" value="Unassembled WGS sequence"/>
</dbReference>
<keyword evidence="1" id="KW-0812">Transmembrane</keyword>
<evidence type="ECO:0000256" key="1">
    <source>
        <dbReference type="SAM" id="Phobius"/>
    </source>
</evidence>
<evidence type="ECO:0000313" key="3">
    <source>
        <dbReference type="Proteomes" id="UP000219546"/>
    </source>
</evidence>
<dbReference type="EMBL" id="OAOP01000022">
    <property type="protein sequence ID" value="SNX75904.1"/>
    <property type="molecule type" value="Genomic_DNA"/>
</dbReference>
<reference evidence="2 3" key="1">
    <citation type="submission" date="2017-08" db="EMBL/GenBank/DDBJ databases">
        <authorList>
            <person name="de Groot N.N."/>
        </authorList>
    </citation>
    <scope>NUCLEOTIDE SEQUENCE [LARGE SCALE GENOMIC DNA]</scope>
    <source>
        <strain evidence="2 3">JC228</strain>
    </source>
</reference>
<name>A0A285D7X6_9BACI</name>
<keyword evidence="1" id="KW-0472">Membrane</keyword>
<gene>
    <name evidence="2" type="ORF">SAMN05877753_1221</name>
</gene>
<keyword evidence="1" id="KW-1133">Transmembrane helix</keyword>
<feature type="transmembrane region" description="Helical" evidence="1">
    <location>
        <begin position="9"/>
        <end position="29"/>
    </location>
</feature>
<keyword evidence="3" id="KW-1185">Reference proteome</keyword>
<sequence>MNEHEEKYTWLGIGFITVIMLLFVIMGVLENA</sequence>
<organism evidence="2 3">
    <name type="scientific">Bacillus oleivorans</name>
    <dbReference type="NCBI Taxonomy" id="1448271"/>
    <lineage>
        <taxon>Bacteria</taxon>
        <taxon>Bacillati</taxon>
        <taxon>Bacillota</taxon>
        <taxon>Bacilli</taxon>
        <taxon>Bacillales</taxon>
        <taxon>Bacillaceae</taxon>
        <taxon>Bacillus</taxon>
    </lineage>
</organism>
<proteinExistence type="predicted"/>
<dbReference type="AlphaFoldDB" id="A0A285D7X6"/>
<accession>A0A285D7X6</accession>
<evidence type="ECO:0000313" key="2">
    <source>
        <dbReference type="EMBL" id="SNX75904.1"/>
    </source>
</evidence>